<proteinExistence type="inferred from homology"/>
<evidence type="ECO:0000256" key="8">
    <source>
        <dbReference type="ARBA" id="ARBA00022840"/>
    </source>
</evidence>
<evidence type="ECO:0000256" key="4">
    <source>
        <dbReference type="ARBA" id="ARBA00022490"/>
    </source>
</evidence>
<dbReference type="Gene3D" id="3.40.50.300">
    <property type="entry name" value="P-loop containing nucleotide triphosphate hydrolases"/>
    <property type="match status" value="1"/>
</dbReference>
<sequence length="158" mass="17555">MSCHFKVTTHSEDETKQLGTALGNCLQPGIVISLNGNLGAGKTRFVQGVATALGVNEKEVTSPTFTLIQEYAGTIPLYHFDTYRLRDSDEFAELGAPEILDLPAISLLEWGDRMAEYLPESTLRIKIDIVSETDREFNFSASKMEICELLELLKQRLG</sequence>
<name>A0A518CP86_9PLAN</name>
<keyword evidence="8" id="KW-0067">ATP-binding</keyword>
<protein>
    <recommendedName>
        <fullName evidence="3">tRNA threonylcarbamoyladenosine biosynthesis protein TsaE</fullName>
    </recommendedName>
    <alternativeName>
        <fullName evidence="10">t(6)A37 threonylcarbamoyladenosine biosynthesis protein TsaE</fullName>
    </alternativeName>
</protein>
<evidence type="ECO:0000256" key="1">
    <source>
        <dbReference type="ARBA" id="ARBA00004496"/>
    </source>
</evidence>
<dbReference type="GO" id="GO:0002949">
    <property type="term" value="P:tRNA threonylcarbamoyladenosine modification"/>
    <property type="evidence" value="ECO:0007669"/>
    <property type="project" value="InterPro"/>
</dbReference>
<keyword evidence="9" id="KW-0460">Magnesium</keyword>
<dbReference type="Pfam" id="PF02367">
    <property type="entry name" value="TsaE"/>
    <property type="match status" value="1"/>
</dbReference>
<dbReference type="SUPFAM" id="SSF52540">
    <property type="entry name" value="P-loop containing nucleoside triphosphate hydrolases"/>
    <property type="match status" value="1"/>
</dbReference>
<gene>
    <name evidence="11" type="primary">tsaE</name>
    <name evidence="11" type="ORF">Pla110_27510</name>
</gene>
<evidence type="ECO:0000313" key="11">
    <source>
        <dbReference type="EMBL" id="QDU81014.1"/>
    </source>
</evidence>
<evidence type="ECO:0000256" key="9">
    <source>
        <dbReference type="ARBA" id="ARBA00022842"/>
    </source>
</evidence>
<dbReference type="RefSeq" id="WP_144996239.1">
    <property type="nucleotide sequence ID" value="NZ_CP036281.1"/>
</dbReference>
<dbReference type="EMBL" id="CP036281">
    <property type="protein sequence ID" value="QDU81014.1"/>
    <property type="molecule type" value="Genomic_DNA"/>
</dbReference>
<dbReference type="InterPro" id="IPR027417">
    <property type="entry name" value="P-loop_NTPase"/>
</dbReference>
<dbReference type="PANTHER" id="PTHR33540:SF2">
    <property type="entry name" value="TRNA THREONYLCARBAMOYLADENOSINE BIOSYNTHESIS PROTEIN TSAE"/>
    <property type="match status" value="1"/>
</dbReference>
<comment type="subcellular location">
    <subcellularLocation>
        <location evidence="1">Cytoplasm</location>
    </subcellularLocation>
</comment>
<organism evidence="11 12">
    <name type="scientific">Polystyrenella longa</name>
    <dbReference type="NCBI Taxonomy" id="2528007"/>
    <lineage>
        <taxon>Bacteria</taxon>
        <taxon>Pseudomonadati</taxon>
        <taxon>Planctomycetota</taxon>
        <taxon>Planctomycetia</taxon>
        <taxon>Planctomycetales</taxon>
        <taxon>Planctomycetaceae</taxon>
        <taxon>Polystyrenella</taxon>
    </lineage>
</organism>
<evidence type="ECO:0000256" key="5">
    <source>
        <dbReference type="ARBA" id="ARBA00022694"/>
    </source>
</evidence>
<dbReference type="Proteomes" id="UP000317178">
    <property type="component" value="Chromosome"/>
</dbReference>
<keyword evidence="6" id="KW-0479">Metal-binding</keyword>
<dbReference type="NCBIfam" id="TIGR00150">
    <property type="entry name" value="T6A_YjeE"/>
    <property type="match status" value="1"/>
</dbReference>
<comment type="similarity">
    <text evidence="2">Belongs to the TsaE family.</text>
</comment>
<dbReference type="GO" id="GO:0005524">
    <property type="term" value="F:ATP binding"/>
    <property type="evidence" value="ECO:0007669"/>
    <property type="project" value="UniProtKB-KW"/>
</dbReference>
<evidence type="ECO:0000256" key="3">
    <source>
        <dbReference type="ARBA" id="ARBA00019010"/>
    </source>
</evidence>
<dbReference type="GO" id="GO:0005737">
    <property type="term" value="C:cytoplasm"/>
    <property type="evidence" value="ECO:0007669"/>
    <property type="project" value="UniProtKB-SubCell"/>
</dbReference>
<dbReference type="PANTHER" id="PTHR33540">
    <property type="entry name" value="TRNA THREONYLCARBAMOYLADENOSINE BIOSYNTHESIS PROTEIN TSAE"/>
    <property type="match status" value="1"/>
</dbReference>
<dbReference type="KEGG" id="plon:Pla110_27510"/>
<evidence type="ECO:0000256" key="2">
    <source>
        <dbReference type="ARBA" id="ARBA00007599"/>
    </source>
</evidence>
<keyword evidence="5" id="KW-0819">tRNA processing</keyword>
<accession>A0A518CP86</accession>
<evidence type="ECO:0000313" key="12">
    <source>
        <dbReference type="Proteomes" id="UP000317178"/>
    </source>
</evidence>
<dbReference type="InterPro" id="IPR003442">
    <property type="entry name" value="T6A_TsaE"/>
</dbReference>
<evidence type="ECO:0000256" key="6">
    <source>
        <dbReference type="ARBA" id="ARBA00022723"/>
    </source>
</evidence>
<dbReference type="AlphaFoldDB" id="A0A518CP86"/>
<keyword evidence="4" id="KW-0963">Cytoplasm</keyword>
<reference evidence="11 12" key="1">
    <citation type="submission" date="2019-02" db="EMBL/GenBank/DDBJ databases">
        <title>Deep-cultivation of Planctomycetes and their phenomic and genomic characterization uncovers novel biology.</title>
        <authorList>
            <person name="Wiegand S."/>
            <person name="Jogler M."/>
            <person name="Boedeker C."/>
            <person name="Pinto D."/>
            <person name="Vollmers J."/>
            <person name="Rivas-Marin E."/>
            <person name="Kohn T."/>
            <person name="Peeters S.H."/>
            <person name="Heuer A."/>
            <person name="Rast P."/>
            <person name="Oberbeckmann S."/>
            <person name="Bunk B."/>
            <person name="Jeske O."/>
            <person name="Meyerdierks A."/>
            <person name="Storesund J.E."/>
            <person name="Kallscheuer N."/>
            <person name="Luecker S."/>
            <person name="Lage O.M."/>
            <person name="Pohl T."/>
            <person name="Merkel B.J."/>
            <person name="Hornburger P."/>
            <person name="Mueller R.-W."/>
            <person name="Bruemmer F."/>
            <person name="Labrenz M."/>
            <person name="Spormann A.M."/>
            <person name="Op den Camp H."/>
            <person name="Overmann J."/>
            <person name="Amann R."/>
            <person name="Jetten M.S.M."/>
            <person name="Mascher T."/>
            <person name="Medema M.H."/>
            <person name="Devos D.P."/>
            <person name="Kaster A.-K."/>
            <person name="Ovreas L."/>
            <person name="Rohde M."/>
            <person name="Galperin M.Y."/>
            <person name="Jogler C."/>
        </authorList>
    </citation>
    <scope>NUCLEOTIDE SEQUENCE [LARGE SCALE GENOMIC DNA]</scope>
    <source>
        <strain evidence="11 12">Pla110</strain>
    </source>
</reference>
<dbReference type="GO" id="GO:0046872">
    <property type="term" value="F:metal ion binding"/>
    <property type="evidence" value="ECO:0007669"/>
    <property type="project" value="UniProtKB-KW"/>
</dbReference>
<evidence type="ECO:0000256" key="10">
    <source>
        <dbReference type="ARBA" id="ARBA00032441"/>
    </source>
</evidence>
<dbReference type="OrthoDB" id="9815896at2"/>
<keyword evidence="12" id="KW-1185">Reference proteome</keyword>
<keyword evidence="7" id="KW-0547">Nucleotide-binding</keyword>
<evidence type="ECO:0000256" key="7">
    <source>
        <dbReference type="ARBA" id="ARBA00022741"/>
    </source>
</evidence>